<comment type="caution">
    <text evidence="2">The sequence shown here is derived from an EMBL/GenBank/DDBJ whole genome shotgun (WGS) entry which is preliminary data.</text>
</comment>
<evidence type="ECO:0000256" key="1">
    <source>
        <dbReference type="SAM" id="MobiDB-lite"/>
    </source>
</evidence>
<feature type="region of interest" description="Disordered" evidence="1">
    <location>
        <begin position="164"/>
        <end position="196"/>
    </location>
</feature>
<proteinExistence type="predicted"/>
<dbReference type="Proteomes" id="UP001227192">
    <property type="component" value="Unassembled WGS sequence"/>
</dbReference>
<evidence type="ECO:0000313" key="2">
    <source>
        <dbReference type="EMBL" id="KAJ9482533.1"/>
    </source>
</evidence>
<protein>
    <submittedName>
        <fullName evidence="2">Uncharacterized protein</fullName>
    </submittedName>
</protein>
<dbReference type="InterPro" id="IPR022198">
    <property type="entry name" value="DUF3723"/>
</dbReference>
<keyword evidence="3" id="KW-1185">Reference proteome</keyword>
<sequence length="391" mass="44888">MISFWPSEGLSLQNMAVLAERLGFCSDQISNLRQETSERKISEDFFQSFCREQFYQVDRRILDTTARRLRDIWRVLAKTEEENGSGPEYTTDSNDTMAGHRFNCSKPDQYQQERRYLFLDQIYSIDQPRKQYVTSLAITRDIIFSFFGKSPLYEAITNQGVHFPNESSGALTPGNEMPGLPREDNDQGMSGEQSSDLDTHMHEVQNIPSDQVVDAAQDMGSEQALVNQGQNVDLDQRILAEGFEDEPQPMCCEGQISVHRGFKDMLILWFASNNNSLIVLYLFETRTLFKFPLPGNFLLRSTLSTLARTHYFLMINEYGFNVPDPGKEFEEAVKCQLLFVGKRDHLGPSDYDVSADTLRDYIARYDVKTGKRHGGEIETQRATKRHEKRTS</sequence>
<gene>
    <name evidence="2" type="ORF">VN97_g10894</name>
</gene>
<reference evidence="2" key="2">
    <citation type="journal article" date="2016" name="Fungal Biol.">
        <title>Ochratoxin A production by Penicillium thymicola.</title>
        <authorList>
            <person name="Nguyen H.D.T."/>
            <person name="McMullin D.R."/>
            <person name="Ponomareva E."/>
            <person name="Riley R."/>
            <person name="Pomraning K.R."/>
            <person name="Baker S.E."/>
            <person name="Seifert K.A."/>
        </authorList>
    </citation>
    <scope>NUCLEOTIDE SEQUENCE</scope>
    <source>
        <strain evidence="2">DAOM 180753</strain>
    </source>
</reference>
<dbReference type="Pfam" id="PF12520">
    <property type="entry name" value="DUF3723"/>
    <property type="match status" value="1"/>
</dbReference>
<dbReference type="AlphaFoldDB" id="A0AAI9X3W1"/>
<reference evidence="2" key="1">
    <citation type="submission" date="2015-06" db="EMBL/GenBank/DDBJ databases">
        <authorList>
            <person name="Nguyen H."/>
        </authorList>
    </citation>
    <scope>NUCLEOTIDE SEQUENCE</scope>
    <source>
        <strain evidence="2">DAOM 180753</strain>
    </source>
</reference>
<name>A0AAI9X3W1_PENTH</name>
<evidence type="ECO:0000313" key="3">
    <source>
        <dbReference type="Proteomes" id="UP001227192"/>
    </source>
</evidence>
<dbReference type="EMBL" id="LACB01000546">
    <property type="protein sequence ID" value="KAJ9482533.1"/>
    <property type="molecule type" value="Genomic_DNA"/>
</dbReference>
<accession>A0AAI9X3W1</accession>
<organism evidence="2 3">
    <name type="scientific">Penicillium thymicola</name>
    <dbReference type="NCBI Taxonomy" id="293382"/>
    <lineage>
        <taxon>Eukaryota</taxon>
        <taxon>Fungi</taxon>
        <taxon>Dikarya</taxon>
        <taxon>Ascomycota</taxon>
        <taxon>Pezizomycotina</taxon>
        <taxon>Eurotiomycetes</taxon>
        <taxon>Eurotiomycetidae</taxon>
        <taxon>Eurotiales</taxon>
        <taxon>Aspergillaceae</taxon>
        <taxon>Penicillium</taxon>
    </lineage>
</organism>
<feature type="compositionally biased region" description="Polar residues" evidence="1">
    <location>
        <begin position="187"/>
        <end position="196"/>
    </location>
</feature>